<dbReference type="AlphaFoldDB" id="A0AA39P2L8"/>
<dbReference type="Proteomes" id="UP001175227">
    <property type="component" value="Unassembled WGS sequence"/>
</dbReference>
<dbReference type="Gene3D" id="3.40.630.30">
    <property type="match status" value="1"/>
</dbReference>
<keyword evidence="5" id="KW-1185">Reference proteome</keyword>
<accession>A0AA39P2L8</accession>
<organism evidence="4 5">
    <name type="scientific">Armillaria novae-zelandiae</name>
    <dbReference type="NCBI Taxonomy" id="153914"/>
    <lineage>
        <taxon>Eukaryota</taxon>
        <taxon>Fungi</taxon>
        <taxon>Dikarya</taxon>
        <taxon>Basidiomycota</taxon>
        <taxon>Agaricomycotina</taxon>
        <taxon>Agaricomycetes</taxon>
        <taxon>Agaricomycetidae</taxon>
        <taxon>Agaricales</taxon>
        <taxon>Marasmiineae</taxon>
        <taxon>Physalacriaceae</taxon>
        <taxon>Armillaria</taxon>
    </lineage>
</organism>
<dbReference type="SMART" id="SM01006">
    <property type="entry name" value="AlcB"/>
    <property type="match status" value="1"/>
</dbReference>
<dbReference type="Pfam" id="PF13523">
    <property type="entry name" value="Acetyltransf_8"/>
    <property type="match status" value="1"/>
</dbReference>
<evidence type="ECO:0000313" key="4">
    <source>
        <dbReference type="EMBL" id="KAK0476425.1"/>
    </source>
</evidence>
<dbReference type="PANTHER" id="PTHR31438">
    <property type="entry name" value="LYSINE N-ACYLTRANSFERASE C17G9.06C-RELATED"/>
    <property type="match status" value="1"/>
</dbReference>
<feature type="region of interest" description="Disordered" evidence="2">
    <location>
        <begin position="341"/>
        <end position="364"/>
    </location>
</feature>
<sequence>MSSTTAPVGYRAERFVAPVEQTFKLPNGSSVNSVDTEGVITVTNDNSVIAFTPQDRVVRVSPYGIVNDDRAVSEAVLLISSTTSVTTRDLWVSVYVLWLRRNEEDVVPANYLTHTGLGYVPDTSNPTTLILSCPAFWQSAGAPHGLSWLRDPVPSPTLAPLPSLFPYVQSFTRGPHVLTTHPLRPPKPAPGAVIYSRYINCLGELLTFTHIDASNPAHFEAYTRRQNSDRVNVGWREKGDDEHHRAYLKDRLADPHIMGFIVSWNGEAAGYGEMSWVKEDPMGAYVGTHLLVVTAIMTSMKHMCFLREPRTEVVVGEPRADLPTILRLIAYLPQEFNRGKRNEGAEGLEQEGRRDVRTNTSTAS</sequence>
<dbReference type="GO" id="GO:0019290">
    <property type="term" value="P:siderophore biosynthetic process"/>
    <property type="evidence" value="ECO:0007669"/>
    <property type="project" value="InterPro"/>
</dbReference>
<dbReference type="GO" id="GO:0016410">
    <property type="term" value="F:N-acyltransferase activity"/>
    <property type="evidence" value="ECO:0007669"/>
    <property type="project" value="TreeGrafter"/>
</dbReference>
<dbReference type="PANTHER" id="PTHR31438:SF1">
    <property type="entry name" value="LYSINE N-ACYLTRANSFERASE C17G9.06C-RELATED"/>
    <property type="match status" value="1"/>
</dbReference>
<comment type="caution">
    <text evidence="4">The sequence shown here is derived from an EMBL/GenBank/DDBJ whole genome shotgun (WGS) entry which is preliminary data.</text>
</comment>
<evidence type="ECO:0000256" key="2">
    <source>
        <dbReference type="SAM" id="MobiDB-lite"/>
    </source>
</evidence>
<name>A0AA39P2L8_9AGAR</name>
<dbReference type="InterPro" id="IPR016181">
    <property type="entry name" value="Acyl_CoA_acyltransferase"/>
</dbReference>
<dbReference type="EMBL" id="JAUEPR010000020">
    <property type="protein sequence ID" value="KAK0476425.1"/>
    <property type="molecule type" value="Genomic_DNA"/>
</dbReference>
<evidence type="ECO:0000256" key="1">
    <source>
        <dbReference type="ARBA" id="ARBA00009893"/>
    </source>
</evidence>
<gene>
    <name evidence="4" type="ORF">IW261DRAFT_1552257</name>
</gene>
<protein>
    <submittedName>
        <fullName evidence="4">Acyl-CoA N-acyltransferase</fullName>
    </submittedName>
</protein>
<proteinExistence type="inferred from homology"/>
<comment type="similarity">
    <text evidence="1">Belongs to the lysine N-acyltransferase MbtK family.</text>
</comment>
<feature type="compositionally biased region" description="Basic and acidic residues" evidence="2">
    <location>
        <begin position="341"/>
        <end position="357"/>
    </location>
</feature>
<dbReference type="SUPFAM" id="SSF55729">
    <property type="entry name" value="Acyl-CoA N-acyltransferases (Nat)"/>
    <property type="match status" value="1"/>
</dbReference>
<reference evidence="4" key="1">
    <citation type="submission" date="2023-06" db="EMBL/GenBank/DDBJ databases">
        <authorList>
            <consortium name="Lawrence Berkeley National Laboratory"/>
            <person name="Ahrendt S."/>
            <person name="Sahu N."/>
            <person name="Indic B."/>
            <person name="Wong-Bajracharya J."/>
            <person name="Merenyi Z."/>
            <person name="Ke H.-M."/>
            <person name="Monk M."/>
            <person name="Kocsube S."/>
            <person name="Drula E."/>
            <person name="Lipzen A."/>
            <person name="Balint B."/>
            <person name="Henrissat B."/>
            <person name="Andreopoulos B."/>
            <person name="Martin F.M."/>
            <person name="Harder C.B."/>
            <person name="Rigling D."/>
            <person name="Ford K.L."/>
            <person name="Foster G.D."/>
            <person name="Pangilinan J."/>
            <person name="Papanicolaou A."/>
            <person name="Barry K."/>
            <person name="LaButti K."/>
            <person name="Viragh M."/>
            <person name="Koriabine M."/>
            <person name="Yan M."/>
            <person name="Riley R."/>
            <person name="Champramary S."/>
            <person name="Plett K.L."/>
            <person name="Tsai I.J."/>
            <person name="Slot J."/>
            <person name="Sipos G."/>
            <person name="Plett J."/>
            <person name="Nagy L.G."/>
            <person name="Grigoriev I.V."/>
        </authorList>
    </citation>
    <scope>NUCLEOTIDE SEQUENCE</scope>
    <source>
        <strain evidence="4">ICMP 16352</strain>
    </source>
</reference>
<evidence type="ECO:0000259" key="3">
    <source>
        <dbReference type="SMART" id="SM01006"/>
    </source>
</evidence>
<feature type="domain" description="Acyltransferase MbtK/IucB-like conserved" evidence="3">
    <location>
        <begin position="209"/>
        <end position="258"/>
    </location>
</feature>
<dbReference type="InterPro" id="IPR019432">
    <property type="entry name" value="Acyltransferase_MbtK/IucB-like"/>
</dbReference>
<evidence type="ECO:0000313" key="5">
    <source>
        <dbReference type="Proteomes" id="UP001175227"/>
    </source>
</evidence>